<protein>
    <submittedName>
        <fullName evidence="3 4">Odorant-binding protein A10</fullName>
    </submittedName>
</protein>
<accession>A0A1S3D424</accession>
<dbReference type="SMR" id="A0A1S3D424"/>
<dbReference type="GeneID" id="103510994"/>
<feature type="signal peptide" evidence="1">
    <location>
        <begin position="1"/>
        <end position="18"/>
    </location>
</feature>
<dbReference type="AlphaFoldDB" id="A0A1S3D424"/>
<dbReference type="KEGG" id="dci:103510994"/>
<dbReference type="PANTHER" id="PTHR11257:SF13">
    <property type="entry name" value="GEO07322P1"/>
    <property type="match status" value="1"/>
</dbReference>
<dbReference type="RefSeq" id="XP_008473927.1">
    <property type="nucleotide sequence ID" value="XM_008475705.3"/>
</dbReference>
<proteinExistence type="predicted"/>
<evidence type="ECO:0000256" key="1">
    <source>
        <dbReference type="SAM" id="SignalP"/>
    </source>
</evidence>
<dbReference type="Gene3D" id="1.10.2080.10">
    <property type="entry name" value="Insect odorant-binding protein A10/Ejaculatory bulb-specific protein 3"/>
    <property type="match status" value="1"/>
</dbReference>
<dbReference type="OMA" id="ECANPVF"/>
<dbReference type="Pfam" id="PF03392">
    <property type="entry name" value="OS-D"/>
    <property type="match status" value="1"/>
</dbReference>
<evidence type="ECO:0000313" key="4">
    <source>
        <dbReference type="RefSeq" id="XP_026680701.1"/>
    </source>
</evidence>
<evidence type="ECO:0000313" key="2">
    <source>
        <dbReference type="Proteomes" id="UP000079169"/>
    </source>
</evidence>
<dbReference type="SUPFAM" id="SSF100910">
    <property type="entry name" value="Chemosensory protein Csp2"/>
    <property type="match status" value="1"/>
</dbReference>
<feature type="chain" id="PRO_5044565796" evidence="1">
    <location>
        <begin position="19"/>
        <end position="121"/>
    </location>
</feature>
<dbReference type="RefSeq" id="XP_026680701.1">
    <property type="nucleotide sequence ID" value="XM_026824900.1"/>
</dbReference>
<name>A0A1S3D424_DIACI</name>
<keyword evidence="1" id="KW-0732">Signal</keyword>
<dbReference type="Proteomes" id="UP000079169">
    <property type="component" value="Unplaced"/>
</dbReference>
<reference evidence="3" key="1">
    <citation type="submission" date="2023-09" db="UniProtKB">
        <authorList>
            <consortium name="RefSeq"/>
        </authorList>
    </citation>
    <scope>IDENTIFICATION</scope>
</reference>
<dbReference type="InterPro" id="IPR036682">
    <property type="entry name" value="OS_D_A10/PebIII_sf"/>
</dbReference>
<evidence type="ECO:0000313" key="3">
    <source>
        <dbReference type="RefSeq" id="XP_008473927.1"/>
    </source>
</evidence>
<dbReference type="InterPro" id="IPR005055">
    <property type="entry name" value="A10/PebIII"/>
</dbReference>
<gene>
    <name evidence="3 4" type="primary">LOC103510994</name>
</gene>
<dbReference type="PaxDb" id="121845-A0A1S3D424"/>
<sequence length="121" mass="14072">MFKAEFLVFGMLLAFTLAYDTTYDDFDYEGMLKNERLVKNLVECLLSDEECANPVFQEVKKYAPEILETVCAKCTDQQKATFKKCTNLFMQSHHDDYEAIMKKMDPENKFRGPLEAFLAEP</sequence>
<keyword evidence="2" id="KW-1185">Reference proteome</keyword>
<dbReference type="PANTHER" id="PTHR11257">
    <property type="entry name" value="CHEMOSENSORY PROTEIN-RELATED"/>
    <property type="match status" value="1"/>
</dbReference>
<organism evidence="3">
    <name type="scientific">Diaphorina citri</name>
    <name type="common">Asian citrus psyllid</name>
    <dbReference type="NCBI Taxonomy" id="121845"/>
    <lineage>
        <taxon>Eukaryota</taxon>
        <taxon>Metazoa</taxon>
        <taxon>Ecdysozoa</taxon>
        <taxon>Arthropoda</taxon>
        <taxon>Hexapoda</taxon>
        <taxon>Insecta</taxon>
        <taxon>Pterygota</taxon>
        <taxon>Neoptera</taxon>
        <taxon>Paraneoptera</taxon>
        <taxon>Hemiptera</taxon>
        <taxon>Sternorrhyncha</taxon>
        <taxon>Psylloidea</taxon>
        <taxon>Psyllidae</taxon>
        <taxon>Diaphorininae</taxon>
        <taxon>Diaphorina</taxon>
    </lineage>
</organism>